<dbReference type="PANTHER" id="PTHR30483:SF37">
    <property type="entry name" value="ABC TRANSPORTER SUBSTRATE-BINDING PROTEIN"/>
    <property type="match status" value="1"/>
</dbReference>
<accession>A0A7V8FNF0</accession>
<name>A0A7V8FNF0_9BURK</name>
<evidence type="ECO:0000256" key="4">
    <source>
        <dbReference type="ARBA" id="ARBA00022970"/>
    </source>
</evidence>
<dbReference type="AlphaFoldDB" id="A0A7V8FNF0"/>
<sequence>MTARPAPARSTRLRWFAAACVAAFGVGSAWAQGTIKIGEINSYKAQPVFLDAYKQGMQLALDEANAAGGVGGKKFELVTRDDNANPGEAVRQAEELLSRERVDLLAGTFLSHVGLAVSDYAKQKKVFFLASEALTDKITWGSGNPYTYRLRTSTYMLAASLVPEAAKLKKKRWALVYPNYEYGQSAAETFKKLLKAAQPDVEFVTEQAPPLGKVDAGSVVQAIADAKPDAVFNALFGPDLAKLVRESSTRGTFKNTPVVSVLSGEPEYLEPLRDEAPVGWIVTGYPWYSIDTPEHKAFVKAYQAKFGGADLRLGSVIGYTTIKSLVEGVKRAGGKTDSESMVKAFAGLKVATPDGPIEFRTLDHQSTLGVYVGKIALKDGKGVMVDYHYIPGEKLLPSDDDVRKFRPE</sequence>
<reference evidence="8" key="1">
    <citation type="journal article" date="2020" name="MBio">
        <title>Horizontal gene transfer to a defensive symbiont with a reduced genome amongst a multipartite beetle microbiome.</title>
        <authorList>
            <person name="Waterworth S.C."/>
            <person name="Florez L.V."/>
            <person name="Rees E.R."/>
            <person name="Hertweck C."/>
            <person name="Kaltenpoth M."/>
            <person name="Kwan J.C."/>
        </authorList>
    </citation>
    <scope>NUCLEOTIDE SEQUENCE [LARGE SCALE GENOMIC DNA]</scope>
</reference>
<dbReference type="Proteomes" id="UP000461670">
    <property type="component" value="Unassembled WGS sequence"/>
</dbReference>
<dbReference type="Pfam" id="PF13458">
    <property type="entry name" value="Peripla_BP_6"/>
    <property type="match status" value="1"/>
</dbReference>
<dbReference type="SUPFAM" id="SSF53822">
    <property type="entry name" value="Periplasmic binding protein-like I"/>
    <property type="match status" value="1"/>
</dbReference>
<protein>
    <submittedName>
        <fullName evidence="7">Aliphatic amidase expression-regulating protein</fullName>
    </submittedName>
</protein>
<dbReference type="EMBL" id="WNDQ01000029">
    <property type="protein sequence ID" value="KAF1020852.1"/>
    <property type="molecule type" value="Genomic_DNA"/>
</dbReference>
<evidence type="ECO:0000256" key="2">
    <source>
        <dbReference type="ARBA" id="ARBA00022448"/>
    </source>
</evidence>
<evidence type="ECO:0000313" key="7">
    <source>
        <dbReference type="EMBL" id="KAF1020852.1"/>
    </source>
</evidence>
<dbReference type="InterPro" id="IPR051010">
    <property type="entry name" value="BCAA_transport"/>
</dbReference>
<proteinExistence type="inferred from homology"/>
<dbReference type="InterPro" id="IPR000709">
    <property type="entry name" value="Leu_Ile_Val-bd"/>
</dbReference>
<dbReference type="CDD" id="cd06330">
    <property type="entry name" value="PBP1_As_SBP-like"/>
    <property type="match status" value="1"/>
</dbReference>
<dbReference type="GO" id="GO:0006865">
    <property type="term" value="P:amino acid transport"/>
    <property type="evidence" value="ECO:0007669"/>
    <property type="project" value="UniProtKB-KW"/>
</dbReference>
<comment type="caution">
    <text evidence="7">The sequence shown here is derived from an EMBL/GenBank/DDBJ whole genome shotgun (WGS) entry which is preliminary data.</text>
</comment>
<feature type="chain" id="PRO_5030578953" evidence="5">
    <location>
        <begin position="32"/>
        <end position="408"/>
    </location>
</feature>
<dbReference type="PANTHER" id="PTHR30483">
    <property type="entry name" value="LEUCINE-SPECIFIC-BINDING PROTEIN"/>
    <property type="match status" value="1"/>
</dbReference>
<evidence type="ECO:0000259" key="6">
    <source>
        <dbReference type="Pfam" id="PF13458"/>
    </source>
</evidence>
<evidence type="ECO:0000256" key="1">
    <source>
        <dbReference type="ARBA" id="ARBA00010062"/>
    </source>
</evidence>
<dbReference type="Gene3D" id="3.40.50.2300">
    <property type="match status" value="2"/>
</dbReference>
<evidence type="ECO:0000313" key="8">
    <source>
        <dbReference type="Proteomes" id="UP000461670"/>
    </source>
</evidence>
<dbReference type="InterPro" id="IPR028082">
    <property type="entry name" value="Peripla_BP_I"/>
</dbReference>
<dbReference type="PRINTS" id="PR00337">
    <property type="entry name" value="LEUILEVALBP"/>
</dbReference>
<comment type="similarity">
    <text evidence="1">Belongs to the leucine-binding protein family.</text>
</comment>
<feature type="domain" description="Leucine-binding protein" evidence="6">
    <location>
        <begin position="50"/>
        <end position="380"/>
    </location>
</feature>
<keyword evidence="2" id="KW-0813">Transport</keyword>
<dbReference type="InterPro" id="IPR028081">
    <property type="entry name" value="Leu-bd"/>
</dbReference>
<evidence type="ECO:0000256" key="5">
    <source>
        <dbReference type="SAM" id="SignalP"/>
    </source>
</evidence>
<organism evidence="7 8">
    <name type="scientific">Paracidovorax wautersii</name>
    <dbReference type="NCBI Taxonomy" id="1177982"/>
    <lineage>
        <taxon>Bacteria</taxon>
        <taxon>Pseudomonadati</taxon>
        <taxon>Pseudomonadota</taxon>
        <taxon>Betaproteobacteria</taxon>
        <taxon>Burkholderiales</taxon>
        <taxon>Comamonadaceae</taxon>
        <taxon>Paracidovorax</taxon>
    </lineage>
</organism>
<evidence type="ECO:0000256" key="3">
    <source>
        <dbReference type="ARBA" id="ARBA00022729"/>
    </source>
</evidence>
<keyword evidence="3 5" id="KW-0732">Signal</keyword>
<gene>
    <name evidence="7" type="primary">amiC_4</name>
    <name evidence="7" type="ORF">GAK30_02240</name>
</gene>
<keyword evidence="4" id="KW-0029">Amino-acid transport</keyword>
<feature type="signal peptide" evidence="5">
    <location>
        <begin position="1"/>
        <end position="31"/>
    </location>
</feature>